<dbReference type="RefSeq" id="XP_009230229.1">
    <property type="nucleotide sequence ID" value="XM_009231965.1"/>
</dbReference>
<feature type="transmembrane region" description="Helical" evidence="1">
    <location>
        <begin position="140"/>
        <end position="159"/>
    </location>
</feature>
<keyword evidence="1" id="KW-0472">Membrane</keyword>
<keyword evidence="1" id="KW-1133">Transmembrane helix</keyword>
<accession>J3PKI3</accession>
<dbReference type="Proteomes" id="UP000006039">
    <property type="component" value="Unassembled WGS sequence"/>
</dbReference>
<dbReference type="EnsemblFungi" id="EJT68383">
    <property type="protein sequence ID" value="EJT68383"/>
    <property type="gene ID" value="GGTG_14038"/>
</dbReference>
<name>J3PKI3_GAET3</name>
<evidence type="ECO:0008006" key="5">
    <source>
        <dbReference type="Google" id="ProtNLM"/>
    </source>
</evidence>
<reference evidence="2" key="2">
    <citation type="submission" date="2010-07" db="EMBL/GenBank/DDBJ databases">
        <authorList>
            <consortium name="The Broad Institute Genome Sequencing Platform"/>
            <consortium name="Broad Institute Genome Sequencing Center for Infectious Disease"/>
            <person name="Ma L.-J."/>
            <person name="Dead R."/>
            <person name="Young S."/>
            <person name="Zeng Q."/>
            <person name="Koehrsen M."/>
            <person name="Alvarado L."/>
            <person name="Berlin A."/>
            <person name="Chapman S.B."/>
            <person name="Chen Z."/>
            <person name="Freedman E."/>
            <person name="Gellesch M."/>
            <person name="Goldberg J."/>
            <person name="Griggs A."/>
            <person name="Gujja S."/>
            <person name="Heilman E.R."/>
            <person name="Heiman D."/>
            <person name="Hepburn T."/>
            <person name="Howarth C."/>
            <person name="Jen D."/>
            <person name="Larson L."/>
            <person name="Mehta T."/>
            <person name="Neiman D."/>
            <person name="Pearson M."/>
            <person name="Roberts A."/>
            <person name="Saif S."/>
            <person name="Shea T."/>
            <person name="Shenoy N."/>
            <person name="Sisk P."/>
            <person name="Stolte C."/>
            <person name="Sykes S."/>
            <person name="Walk T."/>
            <person name="White J."/>
            <person name="Yandava C."/>
            <person name="Haas B."/>
            <person name="Nusbaum C."/>
            <person name="Birren B."/>
        </authorList>
    </citation>
    <scope>NUCLEOTIDE SEQUENCE</scope>
    <source>
        <strain evidence="2">R3-111a-1</strain>
    </source>
</reference>
<organism evidence="2">
    <name type="scientific">Gaeumannomyces tritici (strain R3-111a-1)</name>
    <name type="common">Wheat and barley take-all root rot fungus</name>
    <name type="synonym">Gaeumannomyces graminis var. tritici</name>
    <dbReference type="NCBI Taxonomy" id="644352"/>
    <lineage>
        <taxon>Eukaryota</taxon>
        <taxon>Fungi</taxon>
        <taxon>Dikarya</taxon>
        <taxon>Ascomycota</taxon>
        <taxon>Pezizomycotina</taxon>
        <taxon>Sordariomycetes</taxon>
        <taxon>Sordariomycetidae</taxon>
        <taxon>Magnaporthales</taxon>
        <taxon>Magnaporthaceae</taxon>
        <taxon>Gaeumannomyces</taxon>
    </lineage>
</organism>
<feature type="transmembrane region" description="Helical" evidence="1">
    <location>
        <begin position="76"/>
        <end position="96"/>
    </location>
</feature>
<reference evidence="2" key="3">
    <citation type="submission" date="2010-09" db="EMBL/GenBank/DDBJ databases">
        <title>Annotation of Gaeumannomyces graminis var. tritici R3-111a-1.</title>
        <authorList>
            <consortium name="The Broad Institute Genome Sequencing Platform"/>
            <person name="Ma L.-J."/>
            <person name="Dead R."/>
            <person name="Young S.K."/>
            <person name="Zeng Q."/>
            <person name="Gargeya S."/>
            <person name="Fitzgerald M."/>
            <person name="Haas B."/>
            <person name="Abouelleil A."/>
            <person name="Alvarado L."/>
            <person name="Arachchi H.M."/>
            <person name="Berlin A."/>
            <person name="Brown A."/>
            <person name="Chapman S.B."/>
            <person name="Chen Z."/>
            <person name="Dunbar C."/>
            <person name="Freedman E."/>
            <person name="Gearin G."/>
            <person name="Gellesch M."/>
            <person name="Goldberg J."/>
            <person name="Griggs A."/>
            <person name="Gujja S."/>
            <person name="Heiman D."/>
            <person name="Howarth C."/>
            <person name="Larson L."/>
            <person name="Lui A."/>
            <person name="MacDonald P.J.P."/>
            <person name="Mehta T."/>
            <person name="Montmayeur A."/>
            <person name="Murphy C."/>
            <person name="Neiman D."/>
            <person name="Pearson M."/>
            <person name="Priest M."/>
            <person name="Roberts A."/>
            <person name="Saif S."/>
            <person name="Shea T."/>
            <person name="Shenoy N."/>
            <person name="Sisk P."/>
            <person name="Stolte C."/>
            <person name="Sykes S."/>
            <person name="Yandava C."/>
            <person name="Wortman J."/>
            <person name="Nusbaum C."/>
            <person name="Birren B."/>
        </authorList>
    </citation>
    <scope>NUCLEOTIDE SEQUENCE</scope>
    <source>
        <strain evidence="2">R3-111a-1</strain>
    </source>
</reference>
<evidence type="ECO:0000256" key="1">
    <source>
        <dbReference type="SAM" id="Phobius"/>
    </source>
</evidence>
<feature type="transmembrane region" description="Helical" evidence="1">
    <location>
        <begin position="32"/>
        <end position="56"/>
    </location>
</feature>
<dbReference type="GeneID" id="20354496"/>
<dbReference type="eggNOG" id="ENOG502RN7N">
    <property type="taxonomic scope" value="Eukaryota"/>
</dbReference>
<proteinExistence type="predicted"/>
<protein>
    <recommendedName>
        <fullName evidence="5">Transmembrane protein</fullName>
    </recommendedName>
</protein>
<reference evidence="3" key="4">
    <citation type="journal article" date="2015" name="G3 (Bethesda)">
        <title>Genome sequences of three phytopathogenic species of the Magnaporthaceae family of fungi.</title>
        <authorList>
            <person name="Okagaki L.H."/>
            <person name="Nunes C.C."/>
            <person name="Sailsbery J."/>
            <person name="Clay B."/>
            <person name="Brown D."/>
            <person name="John T."/>
            <person name="Oh Y."/>
            <person name="Young N."/>
            <person name="Fitzgerald M."/>
            <person name="Haas B.J."/>
            <person name="Zeng Q."/>
            <person name="Young S."/>
            <person name="Adiconis X."/>
            <person name="Fan L."/>
            <person name="Levin J.Z."/>
            <person name="Mitchell T.K."/>
            <person name="Okubara P.A."/>
            <person name="Farman M.L."/>
            <person name="Kohn L.M."/>
            <person name="Birren B."/>
            <person name="Ma L.-J."/>
            <person name="Dean R.A."/>
        </authorList>
    </citation>
    <scope>NUCLEOTIDE SEQUENCE</scope>
    <source>
        <strain evidence="3">R3-111a-1</strain>
    </source>
</reference>
<dbReference type="HOGENOM" id="CLU_1503528_0_0_1"/>
<reference evidence="3" key="5">
    <citation type="submission" date="2018-04" db="UniProtKB">
        <authorList>
            <consortium name="EnsemblFungi"/>
        </authorList>
    </citation>
    <scope>IDENTIFICATION</scope>
    <source>
        <strain evidence="3">R3-111a-1</strain>
    </source>
</reference>
<feature type="transmembrane region" description="Helical" evidence="1">
    <location>
        <begin position="108"/>
        <end position="128"/>
    </location>
</feature>
<sequence length="179" mass="19474">MADTPTFSPTREPAAARLRELEALQKELHTRIAFFVVLSALPLASFSMVAMSLLSLKTTAAGEARKGGLDRDGSPTLWLLCLVVTTTLTSVAAAAMMENLVKPRARDWWGMSLLMAAVFVCAILVLPVHLAVSAYWGEALGRACIFFMSVLFCLTAIRLGSRTARETQQPAADMNLEER</sequence>
<keyword evidence="1" id="KW-0812">Transmembrane</keyword>
<evidence type="ECO:0000313" key="2">
    <source>
        <dbReference type="EMBL" id="EJT68383.1"/>
    </source>
</evidence>
<evidence type="ECO:0000313" key="4">
    <source>
        <dbReference type="Proteomes" id="UP000006039"/>
    </source>
</evidence>
<reference evidence="4" key="1">
    <citation type="submission" date="2010-07" db="EMBL/GenBank/DDBJ databases">
        <title>The genome sequence of Gaeumannomyces graminis var. tritici strain R3-111a-1.</title>
        <authorList>
            <consortium name="The Broad Institute Genome Sequencing Platform"/>
            <person name="Ma L.-J."/>
            <person name="Dead R."/>
            <person name="Young S."/>
            <person name="Zeng Q."/>
            <person name="Koehrsen M."/>
            <person name="Alvarado L."/>
            <person name="Berlin A."/>
            <person name="Chapman S.B."/>
            <person name="Chen Z."/>
            <person name="Freedman E."/>
            <person name="Gellesch M."/>
            <person name="Goldberg J."/>
            <person name="Griggs A."/>
            <person name="Gujja S."/>
            <person name="Heilman E.R."/>
            <person name="Heiman D."/>
            <person name="Hepburn T."/>
            <person name="Howarth C."/>
            <person name="Jen D."/>
            <person name="Larson L."/>
            <person name="Mehta T."/>
            <person name="Neiman D."/>
            <person name="Pearson M."/>
            <person name="Roberts A."/>
            <person name="Saif S."/>
            <person name="Shea T."/>
            <person name="Shenoy N."/>
            <person name="Sisk P."/>
            <person name="Stolte C."/>
            <person name="Sykes S."/>
            <person name="Walk T."/>
            <person name="White J."/>
            <person name="Yandava C."/>
            <person name="Haas B."/>
            <person name="Nusbaum C."/>
            <person name="Birren B."/>
        </authorList>
    </citation>
    <scope>NUCLEOTIDE SEQUENCE [LARGE SCALE GENOMIC DNA]</scope>
    <source>
        <strain evidence="4">R3-111a-1</strain>
    </source>
</reference>
<dbReference type="OrthoDB" id="10507688at2759"/>
<dbReference type="VEuPathDB" id="FungiDB:GGTG_14038"/>
<gene>
    <name evidence="3" type="primary">20354496</name>
    <name evidence="2" type="ORF">GGTG_14038</name>
</gene>
<evidence type="ECO:0000313" key="3">
    <source>
        <dbReference type="EnsemblFungi" id="EJT68383"/>
    </source>
</evidence>
<dbReference type="AlphaFoldDB" id="J3PKI3"/>
<dbReference type="EMBL" id="GL385504">
    <property type="protein sequence ID" value="EJT68383.1"/>
    <property type="molecule type" value="Genomic_DNA"/>
</dbReference>
<keyword evidence="4" id="KW-1185">Reference proteome</keyword>